<organism evidence="1 2">
    <name type="scientific">Paenibacillus xylanexedens</name>
    <dbReference type="NCBI Taxonomy" id="528191"/>
    <lineage>
        <taxon>Bacteria</taxon>
        <taxon>Bacillati</taxon>
        <taxon>Bacillota</taxon>
        <taxon>Bacilli</taxon>
        <taxon>Bacillales</taxon>
        <taxon>Paenibacillaceae</taxon>
        <taxon>Paenibacillus</taxon>
    </lineage>
</organism>
<evidence type="ECO:0000313" key="1">
    <source>
        <dbReference type="EMBL" id="MBP2245320.1"/>
    </source>
</evidence>
<reference evidence="1 2" key="1">
    <citation type="submission" date="2021-03" db="EMBL/GenBank/DDBJ databases">
        <title>Genomic Encyclopedia of Type Strains, Phase IV (KMG-IV): sequencing the most valuable type-strain genomes for metagenomic binning, comparative biology and taxonomic classification.</title>
        <authorList>
            <person name="Goeker M."/>
        </authorList>
    </citation>
    <scope>NUCLEOTIDE SEQUENCE [LARGE SCALE GENOMIC DNA]</scope>
    <source>
        <strain evidence="1 2">DSM 21292</strain>
    </source>
</reference>
<gene>
    <name evidence="1" type="ORF">J2Z28_001938</name>
</gene>
<proteinExistence type="predicted"/>
<accession>A0ABS4RR00</accession>
<evidence type="ECO:0000313" key="2">
    <source>
        <dbReference type="Proteomes" id="UP000810207"/>
    </source>
</evidence>
<protein>
    <submittedName>
        <fullName evidence="1">Uncharacterized protein</fullName>
    </submittedName>
</protein>
<dbReference type="Proteomes" id="UP000810207">
    <property type="component" value="Unassembled WGS sequence"/>
</dbReference>
<dbReference type="EMBL" id="JAGIKV010000006">
    <property type="protein sequence ID" value="MBP2245320.1"/>
    <property type="molecule type" value="Genomic_DNA"/>
</dbReference>
<keyword evidence="2" id="KW-1185">Reference proteome</keyword>
<sequence>MDEIFEPWEWHLFEKLKAADEISARITTEATMARVPHELRQDYMAKKMLDMIDQIAENREKKFKGVKNAKPLQMEETK</sequence>
<name>A0ABS4RR00_PAEXY</name>
<comment type="caution">
    <text evidence="1">The sequence shown here is derived from an EMBL/GenBank/DDBJ whole genome shotgun (WGS) entry which is preliminary data.</text>
</comment>